<organism evidence="3 4">
    <name type="scientific">Undibacterium aquatile</name>
    <dbReference type="NCBI Taxonomy" id="1537398"/>
    <lineage>
        <taxon>Bacteria</taxon>
        <taxon>Pseudomonadati</taxon>
        <taxon>Pseudomonadota</taxon>
        <taxon>Betaproteobacteria</taxon>
        <taxon>Burkholderiales</taxon>
        <taxon>Oxalobacteraceae</taxon>
        <taxon>Undibacterium</taxon>
    </lineage>
</organism>
<dbReference type="InterPro" id="IPR002656">
    <property type="entry name" value="Acyl_transf_3_dom"/>
</dbReference>
<sequence length="361" mass="41101">MSSSLTSGRNISFDNIKAILIFLVVFGHFVELHIAQDAFLRPIWIFAYTFHMPMFALVSGIFSKANLDEKQSVQLIRNIVAPLLGFELIYEATEYLIRGSFSVYAGLIAPYWMLWYLMSLLCWRLLLPLFARLQFPLILSLGLALVTSYSEHLGYLLSGARTLFFFPFFILGWKLGANAFVSKGRDWRVICMASVIVIAASIMCFRLPAQFDYRWLYGSFSLHRLEMADLSGSLYQLLQYGVSTLLGLSILYLLSLRDWGLAHVGQRSMYVFLWHGMALIALHQLGILNRIFQLGDTARLLISLASSAVIVYLGSHRYCEKFTQKCILSPLNWLLVRQIRTPNPTPEITAQQVKDAPLTQK</sequence>
<dbReference type="Pfam" id="PF01757">
    <property type="entry name" value="Acyl_transf_3"/>
    <property type="match status" value="1"/>
</dbReference>
<dbReference type="Proteomes" id="UP000637632">
    <property type="component" value="Unassembled WGS sequence"/>
</dbReference>
<proteinExistence type="predicted"/>
<dbReference type="InterPro" id="IPR052734">
    <property type="entry name" value="Nod_factor_acetyltransferase"/>
</dbReference>
<dbReference type="PANTHER" id="PTHR37312:SF1">
    <property type="entry name" value="MEMBRANE-BOUND ACYLTRANSFERASE YKRP-RELATED"/>
    <property type="match status" value="1"/>
</dbReference>
<dbReference type="PANTHER" id="PTHR37312">
    <property type="entry name" value="MEMBRANE-BOUND ACYLTRANSFERASE YKRP-RELATED"/>
    <property type="match status" value="1"/>
</dbReference>
<dbReference type="GO" id="GO:0016746">
    <property type="term" value="F:acyltransferase activity"/>
    <property type="evidence" value="ECO:0007669"/>
    <property type="project" value="UniProtKB-KW"/>
</dbReference>
<feature type="transmembrane region" description="Helical" evidence="1">
    <location>
        <begin position="298"/>
        <end position="315"/>
    </location>
</feature>
<feature type="transmembrane region" description="Helical" evidence="1">
    <location>
        <begin position="75"/>
        <end position="93"/>
    </location>
</feature>
<gene>
    <name evidence="3" type="ORF">H8K26_17080</name>
</gene>
<feature type="transmembrane region" description="Helical" evidence="1">
    <location>
        <begin position="99"/>
        <end position="117"/>
    </location>
</feature>
<keyword evidence="1" id="KW-1133">Transmembrane helix</keyword>
<keyword evidence="1" id="KW-0812">Transmembrane</keyword>
<dbReference type="RefSeq" id="WP_190481170.1">
    <property type="nucleotide sequence ID" value="NZ_JACOFT010000007.1"/>
</dbReference>
<reference evidence="3 4" key="1">
    <citation type="submission" date="2020-08" db="EMBL/GenBank/DDBJ databases">
        <title>Novel species isolated from subtropical streams in China.</title>
        <authorList>
            <person name="Lu H."/>
        </authorList>
    </citation>
    <scope>NUCLEOTIDE SEQUENCE [LARGE SCALE GENOMIC DNA]</scope>
    <source>
        <strain evidence="3 4">CCTCC AB 2015119</strain>
    </source>
</reference>
<feature type="transmembrane region" description="Helical" evidence="1">
    <location>
        <begin position="155"/>
        <end position="175"/>
    </location>
</feature>
<keyword evidence="3" id="KW-0808">Transferase</keyword>
<feature type="transmembrane region" description="Helical" evidence="1">
    <location>
        <begin position="268"/>
        <end position="292"/>
    </location>
</feature>
<feature type="transmembrane region" description="Helical" evidence="1">
    <location>
        <begin position="12"/>
        <end position="30"/>
    </location>
</feature>
<keyword evidence="1" id="KW-0472">Membrane</keyword>
<evidence type="ECO:0000313" key="4">
    <source>
        <dbReference type="Proteomes" id="UP000637632"/>
    </source>
</evidence>
<keyword evidence="4" id="KW-1185">Reference proteome</keyword>
<feature type="transmembrane region" description="Helical" evidence="1">
    <location>
        <begin position="237"/>
        <end position="256"/>
    </location>
</feature>
<evidence type="ECO:0000259" key="2">
    <source>
        <dbReference type="Pfam" id="PF01757"/>
    </source>
</evidence>
<evidence type="ECO:0000256" key="1">
    <source>
        <dbReference type="SAM" id="Phobius"/>
    </source>
</evidence>
<accession>A0ABR6XK65</accession>
<feature type="transmembrane region" description="Helical" evidence="1">
    <location>
        <begin position="187"/>
        <end position="209"/>
    </location>
</feature>
<name>A0ABR6XK65_9BURK</name>
<feature type="transmembrane region" description="Helical" evidence="1">
    <location>
        <begin position="42"/>
        <end position="63"/>
    </location>
</feature>
<feature type="transmembrane region" description="Helical" evidence="1">
    <location>
        <begin position="129"/>
        <end position="149"/>
    </location>
</feature>
<comment type="caution">
    <text evidence="3">The sequence shown here is derived from an EMBL/GenBank/DDBJ whole genome shotgun (WGS) entry which is preliminary data.</text>
</comment>
<dbReference type="EMBL" id="JACOFT010000007">
    <property type="protein sequence ID" value="MBC3813158.1"/>
    <property type="molecule type" value="Genomic_DNA"/>
</dbReference>
<feature type="domain" description="Acyltransferase 3" evidence="2">
    <location>
        <begin position="11"/>
        <end position="313"/>
    </location>
</feature>
<keyword evidence="3" id="KW-0012">Acyltransferase</keyword>
<evidence type="ECO:0000313" key="3">
    <source>
        <dbReference type="EMBL" id="MBC3813158.1"/>
    </source>
</evidence>
<protein>
    <submittedName>
        <fullName evidence="3">Acyltransferase family protein</fullName>
    </submittedName>
</protein>